<gene>
    <name evidence="2" type="ORF">FBEOM_7174</name>
</gene>
<evidence type="ECO:0000313" key="3">
    <source>
        <dbReference type="Proteomes" id="UP000730481"/>
    </source>
</evidence>
<dbReference type="EMBL" id="PVQB02000313">
    <property type="protein sequence ID" value="KAF4338911.1"/>
    <property type="molecule type" value="Genomic_DNA"/>
</dbReference>
<feature type="compositionally biased region" description="Polar residues" evidence="1">
    <location>
        <begin position="205"/>
        <end position="216"/>
    </location>
</feature>
<dbReference type="AlphaFoldDB" id="A0A9P5AHX7"/>
<name>A0A9P5AHX7_9HYPO</name>
<comment type="caution">
    <text evidence="2">The sequence shown here is derived from an EMBL/GenBank/DDBJ whole genome shotgun (WGS) entry which is preliminary data.</text>
</comment>
<reference evidence="2" key="2">
    <citation type="submission" date="2020-02" db="EMBL/GenBank/DDBJ databases">
        <title>Identification and distribution of gene clusters putatively required for synthesis of sphingolipid metabolism inhibitors in phylogenetically diverse species of the filamentous fungus Fusarium.</title>
        <authorList>
            <person name="Kim H.-S."/>
            <person name="Busman M."/>
            <person name="Brown D.W."/>
            <person name="Divon H."/>
            <person name="Uhlig S."/>
            <person name="Proctor R.H."/>
        </authorList>
    </citation>
    <scope>NUCLEOTIDE SEQUENCE</scope>
    <source>
        <strain evidence="2">NRRL 25174</strain>
    </source>
</reference>
<accession>A0A9P5AHX7</accession>
<keyword evidence="3" id="KW-1185">Reference proteome</keyword>
<proteinExistence type="predicted"/>
<dbReference type="Proteomes" id="UP000730481">
    <property type="component" value="Unassembled WGS sequence"/>
</dbReference>
<evidence type="ECO:0000256" key="1">
    <source>
        <dbReference type="SAM" id="MobiDB-lite"/>
    </source>
</evidence>
<dbReference type="OrthoDB" id="3596450at2759"/>
<reference evidence="2" key="1">
    <citation type="journal article" date="2017" name="Mycologia">
        <title>Fusarium algeriense, sp. nov., a novel toxigenic crown rot pathogen of durum wheat from Algeria is nested in the Fusarium burgessii species complex.</title>
        <authorList>
            <person name="Laraba I."/>
            <person name="Keddad A."/>
            <person name="Boureghda H."/>
            <person name="Abdallah N."/>
            <person name="Vaughan M.M."/>
            <person name="Proctor R.H."/>
            <person name="Busman M."/>
            <person name="O'Donnell K."/>
        </authorList>
    </citation>
    <scope>NUCLEOTIDE SEQUENCE</scope>
    <source>
        <strain evidence="2">NRRL 25174</strain>
    </source>
</reference>
<evidence type="ECO:0000313" key="2">
    <source>
        <dbReference type="EMBL" id="KAF4338911.1"/>
    </source>
</evidence>
<organism evidence="2 3">
    <name type="scientific">Fusarium beomiforme</name>
    <dbReference type="NCBI Taxonomy" id="44412"/>
    <lineage>
        <taxon>Eukaryota</taxon>
        <taxon>Fungi</taxon>
        <taxon>Dikarya</taxon>
        <taxon>Ascomycota</taxon>
        <taxon>Pezizomycotina</taxon>
        <taxon>Sordariomycetes</taxon>
        <taxon>Hypocreomycetidae</taxon>
        <taxon>Hypocreales</taxon>
        <taxon>Nectriaceae</taxon>
        <taxon>Fusarium</taxon>
        <taxon>Fusarium burgessii species complex</taxon>
    </lineage>
</organism>
<feature type="region of interest" description="Disordered" evidence="1">
    <location>
        <begin position="198"/>
        <end position="218"/>
    </location>
</feature>
<sequence>MRPDKPGAETFRVYHPELDNSRHAQDVLGLKLSGSCAHHYRWRLPTFQHRLALPSWPKYPDSINDTSDQNISTYLIDAGLWTACRESRIMIKKAFGTNQTSAKRYLGPRQAFTSPVFDDILNFNWGFLDDLFFYISPNHHPDVFDIGIEYNQQWGLESYEDYNDDDDDDSFAINKSYGLDEETTYFNIWLVDHNLKQRKGAPPHKNNNNDAYSSPSMRVPFHASDRKFLKVDLE</sequence>
<protein>
    <submittedName>
        <fullName evidence="2">Uncharacterized protein</fullName>
    </submittedName>
</protein>